<accession>A0ABR7HJ40</accession>
<keyword evidence="2" id="KW-1185">Reference proteome</keyword>
<dbReference type="Proteomes" id="UP000636755">
    <property type="component" value="Unassembled WGS sequence"/>
</dbReference>
<proteinExistence type="predicted"/>
<evidence type="ECO:0000313" key="1">
    <source>
        <dbReference type="EMBL" id="MBC5727502.1"/>
    </source>
</evidence>
<dbReference type="Pfam" id="PF09560">
    <property type="entry name" value="Spore_YunB"/>
    <property type="match status" value="1"/>
</dbReference>
<dbReference type="RefSeq" id="WP_186934798.1">
    <property type="nucleotide sequence ID" value="NZ_JACOPS010000001.1"/>
</dbReference>
<protein>
    <submittedName>
        <fullName evidence="1">Sporulation protein YunB</fullName>
    </submittedName>
</protein>
<reference evidence="1 2" key="1">
    <citation type="submission" date="2020-08" db="EMBL/GenBank/DDBJ databases">
        <title>Genome public.</title>
        <authorList>
            <person name="Liu C."/>
            <person name="Sun Q."/>
        </authorList>
    </citation>
    <scope>NUCLEOTIDE SEQUENCE [LARGE SCALE GENOMIC DNA]</scope>
    <source>
        <strain evidence="1 2">NSJ-71</strain>
    </source>
</reference>
<comment type="caution">
    <text evidence="1">The sequence shown here is derived from an EMBL/GenBank/DDBJ whole genome shotgun (WGS) entry which is preliminary data.</text>
</comment>
<gene>
    <name evidence="1" type="primary">yunB</name>
    <name evidence="1" type="ORF">H8R91_02925</name>
</gene>
<dbReference type="EMBL" id="JACOPS010000001">
    <property type="protein sequence ID" value="MBC5727502.1"/>
    <property type="molecule type" value="Genomic_DNA"/>
</dbReference>
<dbReference type="InterPro" id="IPR014197">
    <property type="entry name" value="Sporulation_prot_YunB"/>
</dbReference>
<organism evidence="1 2">
    <name type="scientific">Ruminococcus intestinalis</name>
    <dbReference type="NCBI Taxonomy" id="2763066"/>
    <lineage>
        <taxon>Bacteria</taxon>
        <taxon>Bacillati</taxon>
        <taxon>Bacillota</taxon>
        <taxon>Clostridia</taxon>
        <taxon>Eubacteriales</taxon>
        <taxon>Oscillospiraceae</taxon>
        <taxon>Ruminococcus</taxon>
    </lineage>
</organism>
<dbReference type="NCBIfam" id="TIGR02832">
    <property type="entry name" value="spo_yunB"/>
    <property type="match status" value="1"/>
</dbReference>
<evidence type="ECO:0000313" key="2">
    <source>
        <dbReference type="Proteomes" id="UP000636755"/>
    </source>
</evidence>
<name>A0ABR7HJ40_9FIRM</name>
<sequence>MLFYKRKKIKFKRLKCVLLSIVLVLVLIIVFCEQQLAEFKCEYIRIQAEIISVNSVCEAVNSSIRSFNYNYDDLAKIQYSKDGKVQAITTDSFKINELKADIMLSVQQEIAKIYDVEIDIPLGSFTDITVLSNYGPMINVSFNLTGSFSSEIVSTFESAGINQTIHHIRLILTSKIMTTSLDYSGNMTFSTDFEIAQNIIVGTTPEYNGNWYKSV</sequence>